<sequence length="78" mass="8579">MASTKYLVLLFICLSVLLTPGLGTDPVPTPPGLHIPCGKGFASKECNKYCTGVGYRRGYCAPDEEYPQISSCYCKWRI</sequence>
<evidence type="ECO:0000256" key="1">
    <source>
        <dbReference type="SAM" id="SignalP"/>
    </source>
</evidence>
<dbReference type="AlphaFoldDB" id="A0A8T2HKK7"/>
<evidence type="ECO:0000313" key="3">
    <source>
        <dbReference type="Proteomes" id="UP000694251"/>
    </source>
</evidence>
<proteinExistence type="predicted"/>
<gene>
    <name evidence="2" type="ORF">ISN44_As01g066760</name>
</gene>
<dbReference type="EMBL" id="JAEFBJ010000001">
    <property type="protein sequence ID" value="KAG7659856.1"/>
    <property type="molecule type" value="Genomic_DNA"/>
</dbReference>
<name>A0A8T2HKK7_ARASU</name>
<comment type="caution">
    <text evidence="2">The sequence shown here is derived from an EMBL/GenBank/DDBJ whole genome shotgun (WGS) entry which is preliminary data.</text>
</comment>
<dbReference type="Proteomes" id="UP000694251">
    <property type="component" value="Chromosome 1"/>
</dbReference>
<evidence type="ECO:0000313" key="2">
    <source>
        <dbReference type="EMBL" id="KAG7659856.1"/>
    </source>
</evidence>
<organism evidence="2 3">
    <name type="scientific">Arabidopsis suecica</name>
    <name type="common">Swedish thale-cress</name>
    <name type="synonym">Cardaminopsis suecica</name>
    <dbReference type="NCBI Taxonomy" id="45249"/>
    <lineage>
        <taxon>Eukaryota</taxon>
        <taxon>Viridiplantae</taxon>
        <taxon>Streptophyta</taxon>
        <taxon>Embryophyta</taxon>
        <taxon>Tracheophyta</taxon>
        <taxon>Spermatophyta</taxon>
        <taxon>Magnoliopsida</taxon>
        <taxon>eudicotyledons</taxon>
        <taxon>Gunneridae</taxon>
        <taxon>Pentapetalae</taxon>
        <taxon>rosids</taxon>
        <taxon>malvids</taxon>
        <taxon>Brassicales</taxon>
        <taxon>Brassicaceae</taxon>
        <taxon>Camelineae</taxon>
        <taxon>Arabidopsis</taxon>
    </lineage>
</organism>
<accession>A0A8T2HKK7</accession>
<feature type="signal peptide" evidence="1">
    <location>
        <begin position="1"/>
        <end position="23"/>
    </location>
</feature>
<keyword evidence="1" id="KW-0732">Signal</keyword>
<dbReference type="OrthoDB" id="10277964at2759"/>
<keyword evidence="3" id="KW-1185">Reference proteome</keyword>
<protein>
    <recommendedName>
        <fullName evidence="4">Defensin</fullName>
    </recommendedName>
</protein>
<evidence type="ECO:0008006" key="4">
    <source>
        <dbReference type="Google" id="ProtNLM"/>
    </source>
</evidence>
<feature type="chain" id="PRO_5035779297" description="Defensin" evidence="1">
    <location>
        <begin position="24"/>
        <end position="78"/>
    </location>
</feature>
<reference evidence="2 3" key="1">
    <citation type="submission" date="2020-12" db="EMBL/GenBank/DDBJ databases">
        <title>Concerted genomic and epigenomic changes stabilize Arabidopsis allopolyploids.</title>
        <authorList>
            <person name="Chen Z."/>
        </authorList>
    </citation>
    <scope>NUCLEOTIDE SEQUENCE [LARGE SCALE GENOMIC DNA]</scope>
    <source>
        <strain evidence="2">As9502</strain>
        <tissue evidence="2">Leaf</tissue>
    </source>
</reference>